<feature type="compositionally biased region" description="Low complexity" evidence="1">
    <location>
        <begin position="410"/>
        <end position="424"/>
    </location>
</feature>
<feature type="compositionally biased region" description="Basic residues" evidence="1">
    <location>
        <begin position="425"/>
        <end position="442"/>
    </location>
</feature>
<dbReference type="AlphaFoldDB" id="A0A6G8Q2Y0"/>
<gene>
    <name evidence="3" type="ORF">GBA65_05355</name>
</gene>
<feature type="region of interest" description="Disordered" evidence="1">
    <location>
        <begin position="299"/>
        <end position="670"/>
    </location>
</feature>
<dbReference type="SUPFAM" id="SSF52540">
    <property type="entry name" value="P-loop containing nucleoside triphosphate hydrolases"/>
    <property type="match status" value="1"/>
</dbReference>
<feature type="compositionally biased region" description="Basic residues" evidence="1">
    <location>
        <begin position="556"/>
        <end position="577"/>
    </location>
</feature>
<feature type="compositionally biased region" description="Basic and acidic residues" evidence="1">
    <location>
        <begin position="352"/>
        <end position="367"/>
    </location>
</feature>
<dbReference type="InterPro" id="IPR027417">
    <property type="entry name" value="P-loop_NTPase"/>
</dbReference>
<dbReference type="InterPro" id="IPR003593">
    <property type="entry name" value="AAA+_ATPase"/>
</dbReference>
<dbReference type="PANTHER" id="PTHR42759">
    <property type="entry name" value="MOXR FAMILY PROTEIN"/>
    <property type="match status" value="1"/>
</dbReference>
<protein>
    <submittedName>
        <fullName evidence="3">AAA domain-containing protein</fullName>
    </submittedName>
</protein>
<keyword evidence="4" id="KW-1185">Reference proteome</keyword>
<evidence type="ECO:0000256" key="1">
    <source>
        <dbReference type="SAM" id="MobiDB-lite"/>
    </source>
</evidence>
<feature type="compositionally biased region" description="Polar residues" evidence="1">
    <location>
        <begin position="299"/>
        <end position="309"/>
    </location>
</feature>
<feature type="compositionally biased region" description="Basic residues" evidence="1">
    <location>
        <begin position="625"/>
        <end position="648"/>
    </location>
</feature>
<evidence type="ECO:0000313" key="3">
    <source>
        <dbReference type="EMBL" id="QIN80677.1"/>
    </source>
</evidence>
<dbReference type="SMART" id="SM00382">
    <property type="entry name" value="AAA"/>
    <property type="match status" value="1"/>
</dbReference>
<accession>A0A6G8Q2Y0</accession>
<dbReference type="GO" id="GO:0005524">
    <property type="term" value="F:ATP binding"/>
    <property type="evidence" value="ECO:0007669"/>
    <property type="project" value="InterPro"/>
</dbReference>
<reference evidence="3 4" key="1">
    <citation type="submission" date="2019-10" db="EMBL/GenBank/DDBJ databases">
        <title>Rubrobacter sp nov SCSIO 52915 isolated from a deep-sea sediment in the South China Sea.</title>
        <authorList>
            <person name="Chen R.W."/>
        </authorList>
    </citation>
    <scope>NUCLEOTIDE SEQUENCE [LARGE SCALE GENOMIC DNA]</scope>
    <source>
        <strain evidence="3 4">SCSIO 52915</strain>
    </source>
</reference>
<feature type="compositionally biased region" description="Basic and acidic residues" evidence="1">
    <location>
        <begin position="399"/>
        <end position="409"/>
    </location>
</feature>
<feature type="domain" description="AAA+ ATPase" evidence="2">
    <location>
        <begin position="30"/>
        <end position="181"/>
    </location>
</feature>
<dbReference type="Proteomes" id="UP000502706">
    <property type="component" value="Chromosome"/>
</dbReference>
<evidence type="ECO:0000259" key="2">
    <source>
        <dbReference type="SMART" id="SM00382"/>
    </source>
</evidence>
<dbReference type="Pfam" id="PF07728">
    <property type="entry name" value="AAA_5"/>
    <property type="match status" value="1"/>
</dbReference>
<proteinExistence type="predicted"/>
<feature type="compositionally biased region" description="Low complexity" evidence="1">
    <location>
        <begin position="369"/>
        <end position="379"/>
    </location>
</feature>
<dbReference type="Gene3D" id="3.40.50.300">
    <property type="entry name" value="P-loop containing nucleotide triphosphate hydrolases"/>
    <property type="match status" value="1"/>
</dbReference>
<dbReference type="KEGG" id="rmar:GBA65_05355"/>
<feature type="compositionally biased region" description="Low complexity" evidence="1">
    <location>
        <begin position="478"/>
        <end position="489"/>
    </location>
</feature>
<feature type="compositionally biased region" description="Basic residues" evidence="1">
    <location>
        <begin position="465"/>
        <end position="477"/>
    </location>
</feature>
<feature type="compositionally biased region" description="Basic and acidic residues" evidence="1">
    <location>
        <begin position="606"/>
        <end position="617"/>
    </location>
</feature>
<evidence type="ECO:0000313" key="4">
    <source>
        <dbReference type="Proteomes" id="UP000502706"/>
    </source>
</evidence>
<dbReference type="EMBL" id="CP045121">
    <property type="protein sequence ID" value="QIN80677.1"/>
    <property type="molecule type" value="Genomic_DNA"/>
</dbReference>
<dbReference type="PANTHER" id="PTHR42759:SF1">
    <property type="entry name" value="MAGNESIUM-CHELATASE SUBUNIT CHLD"/>
    <property type="match status" value="1"/>
</dbReference>
<feature type="region of interest" description="Disordered" evidence="1">
    <location>
        <begin position="684"/>
        <end position="703"/>
    </location>
</feature>
<dbReference type="GO" id="GO:0016887">
    <property type="term" value="F:ATP hydrolysis activity"/>
    <property type="evidence" value="ECO:0007669"/>
    <property type="project" value="InterPro"/>
</dbReference>
<dbReference type="InterPro" id="IPR011704">
    <property type="entry name" value="ATPase_dyneun-rel_AAA"/>
</dbReference>
<sequence length="703" mass="75821">MDLRRVHEGIRAQVVGREEEAQLLLAALAAGRDLLLEGPPGTSKSTILRAVASLNGTTLRLVEGNADLTPAKLVGHHSPSRVLKEDYNPDNFVHGPLPLAMRDGGLLYIEELNRVPEDTLNALLSAMAERELAIPRAGTVRAEPGFRVVAAMNPFDNIGTARLGGAITDRLCRVRMGYQPEGEERDIVSRRTGSADAWLVRLAVRAARLTREHPDLRMGASVRAAIDFVLIAEQLAMLRGVTPSLAPGDEDARRALVAAAQTAFSIKISVREASRRAADEIVEEVVDAALAELAPRRTAQMTRDPTRTTVRAKPRMEPVTVAAGLDKARAGPARRPRHAGERRAGVRRRGGLRRDEAALGGGEDVRVLRQGPPGAGRAAAQERRPGRAGGGARGRGRRPAGDPGRDGRPLRPGGPARPRAAPGARARRSRGAAQRRRPRRAGPPRERALRRSGGGAGPGPLAGARPRHASPVRRGPARARPQAPPACLRPRPRRLGLDEGPGDLPRLPRACDLRRARGAGPLRRRRVLARGRRPQGAPRGRPPGRAPRPRALAPRPRPHRRRARPQGRPRRARGRRHAGADRPPVQRRPANGGGAGGAHSRGLPDPARRGDRPERRIPRPLPPARRPRRRALRPHNGGGRHPRRRKLLSRGVGLDGGTRPEGSPVRAASPLAFEAERVGGALRGARTVRRPGTCPALRTSGRR</sequence>
<organism evidence="3 4">
    <name type="scientific">Rubrobacter marinus</name>
    <dbReference type="NCBI Taxonomy" id="2653852"/>
    <lineage>
        <taxon>Bacteria</taxon>
        <taxon>Bacillati</taxon>
        <taxon>Actinomycetota</taxon>
        <taxon>Rubrobacteria</taxon>
        <taxon>Rubrobacterales</taxon>
        <taxon>Rubrobacteraceae</taxon>
        <taxon>Rubrobacter</taxon>
    </lineage>
</organism>
<feature type="compositionally biased region" description="Basic residues" evidence="1">
    <location>
        <begin position="522"/>
        <end position="533"/>
    </location>
</feature>
<dbReference type="InterPro" id="IPR050764">
    <property type="entry name" value="CbbQ/NirQ/NorQ/GpvN"/>
</dbReference>
<name>A0A6G8Q2Y0_9ACTN</name>